<dbReference type="Pfam" id="PF00465">
    <property type="entry name" value="Fe-ADH"/>
    <property type="match status" value="1"/>
</dbReference>
<evidence type="ECO:0000256" key="3">
    <source>
        <dbReference type="ARBA" id="ARBA00023027"/>
    </source>
</evidence>
<dbReference type="Pfam" id="PF25137">
    <property type="entry name" value="ADH_Fe_C"/>
    <property type="match status" value="1"/>
</dbReference>
<keyword evidence="7" id="KW-1185">Reference proteome</keyword>
<reference evidence="7" key="1">
    <citation type="journal article" date="2019" name="Int. J. Syst. Evol. Microbiol.">
        <title>The Global Catalogue of Microorganisms (GCM) 10K type strain sequencing project: providing services to taxonomists for standard genome sequencing and annotation.</title>
        <authorList>
            <consortium name="The Broad Institute Genomics Platform"/>
            <consortium name="The Broad Institute Genome Sequencing Center for Infectious Disease"/>
            <person name="Wu L."/>
            <person name="Ma J."/>
        </authorList>
    </citation>
    <scope>NUCLEOTIDE SEQUENCE [LARGE SCALE GENOMIC DNA]</scope>
    <source>
        <strain evidence="7">KCTC 32255</strain>
    </source>
</reference>
<sequence length="369" mass="38130">MTPHTPVATEAVIREFVHEMPATRVVLAAGARNNVPDEVASLAWQRVLLIGGDEPLRAVGDEIAAALGPWVGARISDTAQHVPTAAATAATATARRIAADGLVALGGGSAIGLAKAVALDTGLRILAVPTTYAGSEMTDIWGRTDGGRKTTGRDPRVRPVAVVYDVELTTGMPAGLTAVSGLNALAHCVEAAYDAQASPITRLLAVEGARLLATWLPDAVADGRELRARAEVQYGAHLAGTALGAARMGVHHSLCHILGGTFGLPHAETHAVVLPYAVAFNQTAAQAALAPLAAALDVNDVGIAATLWDLGRKVGAPRSLAEFGLTAHDAVRAARHLAEHHISNPRPVDPEGARELVLAAYHGKRPGDY</sequence>
<dbReference type="RefSeq" id="WP_345400247.1">
    <property type="nucleotide sequence ID" value="NZ_BAABLA010000098.1"/>
</dbReference>
<evidence type="ECO:0000259" key="4">
    <source>
        <dbReference type="Pfam" id="PF00465"/>
    </source>
</evidence>
<dbReference type="GO" id="GO:0018506">
    <property type="term" value="F:maleylacetate reductase activity"/>
    <property type="evidence" value="ECO:0007669"/>
    <property type="project" value="UniProtKB-EC"/>
</dbReference>
<dbReference type="EMBL" id="JBHSXX010000001">
    <property type="protein sequence ID" value="MFC6870192.1"/>
    <property type="molecule type" value="Genomic_DNA"/>
</dbReference>
<dbReference type="InterPro" id="IPR056798">
    <property type="entry name" value="ADH_Fe_C"/>
</dbReference>
<proteinExistence type="inferred from homology"/>
<dbReference type="PANTHER" id="PTHR11496:SF102">
    <property type="entry name" value="ALCOHOL DEHYDROGENASE 4"/>
    <property type="match status" value="1"/>
</dbReference>
<evidence type="ECO:0000259" key="5">
    <source>
        <dbReference type="Pfam" id="PF25137"/>
    </source>
</evidence>
<dbReference type="PANTHER" id="PTHR11496">
    <property type="entry name" value="ALCOHOL DEHYDROGENASE"/>
    <property type="match status" value="1"/>
</dbReference>
<gene>
    <name evidence="6" type="ORF">ACFQGD_23940</name>
</gene>
<dbReference type="Gene3D" id="1.20.1090.10">
    <property type="entry name" value="Dehydroquinate synthase-like - alpha domain"/>
    <property type="match status" value="1"/>
</dbReference>
<accession>A0ABW2C4G3</accession>
<feature type="domain" description="Alcohol dehydrogenase iron-type/glycerol dehydrogenase GldA" evidence="4">
    <location>
        <begin position="23"/>
        <end position="165"/>
    </location>
</feature>
<feature type="domain" description="Fe-containing alcohol dehydrogenase-like C-terminal" evidence="5">
    <location>
        <begin position="177"/>
        <end position="359"/>
    </location>
</feature>
<dbReference type="Gene3D" id="3.40.50.1970">
    <property type="match status" value="1"/>
</dbReference>
<keyword evidence="2 6" id="KW-0560">Oxidoreductase</keyword>
<protein>
    <submittedName>
        <fullName evidence="6">Maleylacetate reductase</fullName>
        <ecNumber evidence="6">1.3.1.32</ecNumber>
    </submittedName>
</protein>
<name>A0ABW2C4G3_9PSEU</name>
<evidence type="ECO:0000256" key="2">
    <source>
        <dbReference type="ARBA" id="ARBA00023002"/>
    </source>
</evidence>
<dbReference type="InterPro" id="IPR034786">
    <property type="entry name" value="MAR"/>
</dbReference>
<organism evidence="6 7">
    <name type="scientific">Haloechinothrix salitolerans</name>
    <dbReference type="NCBI Taxonomy" id="926830"/>
    <lineage>
        <taxon>Bacteria</taxon>
        <taxon>Bacillati</taxon>
        <taxon>Actinomycetota</taxon>
        <taxon>Actinomycetes</taxon>
        <taxon>Pseudonocardiales</taxon>
        <taxon>Pseudonocardiaceae</taxon>
        <taxon>Haloechinothrix</taxon>
    </lineage>
</organism>
<comment type="similarity">
    <text evidence="1">Belongs to the iron-containing alcohol dehydrogenase family.</text>
</comment>
<dbReference type="Proteomes" id="UP001596337">
    <property type="component" value="Unassembled WGS sequence"/>
</dbReference>
<dbReference type="EC" id="1.3.1.32" evidence="6"/>
<dbReference type="CDD" id="cd08177">
    <property type="entry name" value="MAR"/>
    <property type="match status" value="1"/>
</dbReference>
<dbReference type="InterPro" id="IPR039697">
    <property type="entry name" value="Alcohol_dehydrogenase_Fe"/>
</dbReference>
<dbReference type="InterPro" id="IPR001670">
    <property type="entry name" value="ADH_Fe/GldA"/>
</dbReference>
<keyword evidence="3" id="KW-0520">NAD</keyword>
<comment type="caution">
    <text evidence="6">The sequence shown here is derived from an EMBL/GenBank/DDBJ whole genome shotgun (WGS) entry which is preliminary data.</text>
</comment>
<evidence type="ECO:0000256" key="1">
    <source>
        <dbReference type="ARBA" id="ARBA00007358"/>
    </source>
</evidence>
<evidence type="ECO:0000313" key="6">
    <source>
        <dbReference type="EMBL" id="MFC6870192.1"/>
    </source>
</evidence>
<dbReference type="SUPFAM" id="SSF56796">
    <property type="entry name" value="Dehydroquinate synthase-like"/>
    <property type="match status" value="1"/>
</dbReference>
<evidence type="ECO:0000313" key="7">
    <source>
        <dbReference type="Proteomes" id="UP001596337"/>
    </source>
</evidence>